<reference evidence="2" key="1">
    <citation type="journal article" date="2012" name="Proc. Natl. Acad. Sci. U.S.A.">
        <title>Antigenic diversity is generated by distinct evolutionary mechanisms in African trypanosome species.</title>
        <authorList>
            <person name="Jackson A.P."/>
            <person name="Berry A."/>
            <person name="Aslett M."/>
            <person name="Allison H.C."/>
            <person name="Burton P."/>
            <person name="Vavrova-Anderson J."/>
            <person name="Brown R."/>
            <person name="Browne H."/>
            <person name="Corton N."/>
            <person name="Hauser H."/>
            <person name="Gamble J."/>
            <person name="Gilderthorp R."/>
            <person name="Marcello L."/>
            <person name="McQuillan J."/>
            <person name="Otto T.D."/>
            <person name="Quail M.A."/>
            <person name="Sanders M.J."/>
            <person name="van Tonder A."/>
            <person name="Ginger M.L."/>
            <person name="Field M.C."/>
            <person name="Barry J.D."/>
            <person name="Hertz-Fowler C."/>
            <person name="Berriman M."/>
        </authorList>
    </citation>
    <scope>NUCLEOTIDE SEQUENCE</scope>
    <source>
        <strain evidence="2">IL3000</strain>
    </source>
</reference>
<evidence type="ECO:0000256" key="1">
    <source>
        <dbReference type="SAM" id="MobiDB-lite"/>
    </source>
</evidence>
<accession>G0UL89</accession>
<sequence>MEPLDLLPYEAALHRLLRAGLCSDDQMHDYFISQAFRSLTYAVNRKSLPVPVFVQQTGARDISRLSGTSGVVDDQSAAITQPLGNASTTTGAICVLCRMCVQLLTSPTSHRTVAYLSTRLLMDEATAFGEGNERPCCTAAWVEALCSVGKDSYLRQQLEVNRRVALGYLYTLAETVRSVSRGRLSGKRLSSQFVDFTRRILDDVLPQIALLAGAREDFAEVRHPRVMSKSPDAVRMPEAESLSMVEAGHLLTWRAPSRLVVEANNTIIHLFHDITHDILSVHHGFRRDTGERCMVLDRDMPSRLWDAASILQSALTRGMHFVLQEGLAHVRSLDVKSGRREVKAATEAAEVVRNALDAAFGALFKQQEAMECSRRVVEQEYGKTAKQYHEITDMMWANTLRLCFFCRSVTASWIEIHGGAGSTEAQQSDKGVLSFIASLVLSVKQLEGDETESDVFVTTVSLLAAAFAGFIAAPVPLMQSSLWTSDPALVGQVHNVIIQRGLRYRDEQVQRLSALISQFILCGSSFPGASHAVVDSADQLLELISNGRDAASHCVIRMLSRAILERPHSMLPALFRLLQHGDVMTRRNVMDILSALPQMDEETIYGEKLTAEQMRPMLRQLSDELLMRIQDDELLVRLQSSKLFAKVWPEDVFRPLLNLAMRRDKSHKRQSAAQKALRSVVLAHTTDSRVVLLLLQEALALSGEGSRTSLFVPNSPSDVLAFAKLHSCVAGRDNDEKEGDTADGQKGIGDGDSGSGSSNVAEPHSQRLAGLVFSLVKRWAETVSPWTEEVVNPVIQYAMRARAPLEQEFAVRLIVQISFHCGATMEGAVTLASCVMRVIQPDEDATPPSDEWLVGLRSSCGDASPRREGGEEVVVRDEVSAAVYVYRMVVPFICLRGCQRSAFKHCRAGDFPRPLLRLWNFLWRMLFTEEYLALFGVDVQRLMLELLCKYRASMVLEKLAVLDADYLKELKAVENFTRDGNRAQNVFINQKMCFLCRVGFFCVSNMLAQNKLLFMGASDGSSDREKGGEGEEANELSDLFHGAEMVLRWTEDVVFPWLLSDNDEEASNRNCGKAGEIQRLCRSSIDCVGLLTLVAVDRSEFSALVAPFVKRPIAELALLYREHVKAVSKCAVESGMVTALEDCPNLLGRFEFAVQVQKCALNILRSNAAWRKTLCSWFSDFTPPLIELANAACKAAACLSREDIGQVAVECCHVLFLAVMTSSANRSVVQCQQQNSEVSAKPLLMELHGSDRSALVAFAVGSTRYANLPAVQSEGVKLLSALLGAAPDIFVDEASAENNTLAEALSALNGVALLHQDPKTRLLSESVLNAIRVSEQQ</sequence>
<gene>
    <name evidence="2" type="ORF">TCIL3000_4_2350</name>
</gene>
<dbReference type="InterPro" id="IPR011989">
    <property type="entry name" value="ARM-like"/>
</dbReference>
<protein>
    <submittedName>
        <fullName evidence="2">Uncharacterized protein</fullName>
    </submittedName>
</protein>
<dbReference type="PANTHER" id="PTHR37743">
    <property type="entry name" value="ARM REPEAT SUPERFAMILY PROTEIN"/>
    <property type="match status" value="1"/>
</dbReference>
<dbReference type="VEuPathDB" id="TriTrypDB:TcIL3000_4_2350"/>
<dbReference type="SUPFAM" id="SSF48371">
    <property type="entry name" value="ARM repeat"/>
    <property type="match status" value="1"/>
</dbReference>
<dbReference type="Gene3D" id="1.25.10.10">
    <property type="entry name" value="Leucine-rich Repeat Variant"/>
    <property type="match status" value="1"/>
</dbReference>
<name>G0UL89_TRYCI</name>
<dbReference type="InterPro" id="IPR016024">
    <property type="entry name" value="ARM-type_fold"/>
</dbReference>
<evidence type="ECO:0000313" key="2">
    <source>
        <dbReference type="EMBL" id="CCC90144.1"/>
    </source>
</evidence>
<dbReference type="PANTHER" id="PTHR37743:SF1">
    <property type="entry name" value="ARM REPEAT SUPERFAMILY PROTEIN"/>
    <property type="match status" value="1"/>
</dbReference>
<feature type="region of interest" description="Disordered" evidence="1">
    <location>
        <begin position="732"/>
        <end position="761"/>
    </location>
</feature>
<proteinExistence type="predicted"/>
<organism evidence="2">
    <name type="scientific">Trypanosoma congolense (strain IL3000)</name>
    <dbReference type="NCBI Taxonomy" id="1068625"/>
    <lineage>
        <taxon>Eukaryota</taxon>
        <taxon>Discoba</taxon>
        <taxon>Euglenozoa</taxon>
        <taxon>Kinetoplastea</taxon>
        <taxon>Metakinetoplastina</taxon>
        <taxon>Trypanosomatida</taxon>
        <taxon>Trypanosomatidae</taxon>
        <taxon>Trypanosoma</taxon>
        <taxon>Nannomonas</taxon>
    </lineage>
</organism>
<dbReference type="EMBL" id="HE575317">
    <property type="protein sequence ID" value="CCC90144.1"/>
    <property type="molecule type" value="Genomic_DNA"/>
</dbReference>